<comment type="caution">
    <text evidence="2">The sequence shown here is derived from an EMBL/GenBank/DDBJ whole genome shotgun (WGS) entry which is preliminary data.</text>
</comment>
<proteinExistence type="predicted"/>
<feature type="compositionally biased region" description="Basic and acidic residues" evidence="1">
    <location>
        <begin position="46"/>
        <end position="55"/>
    </location>
</feature>
<feature type="region of interest" description="Disordered" evidence="1">
    <location>
        <begin position="1"/>
        <end position="55"/>
    </location>
</feature>
<evidence type="ECO:0000256" key="1">
    <source>
        <dbReference type="SAM" id="MobiDB-lite"/>
    </source>
</evidence>
<feature type="non-terminal residue" evidence="2">
    <location>
        <position position="1"/>
    </location>
</feature>
<dbReference type="EMBL" id="BTRK01000004">
    <property type="protein sequence ID" value="GMR44948.1"/>
    <property type="molecule type" value="Genomic_DNA"/>
</dbReference>
<dbReference type="PANTHER" id="PTHR47027:SF20">
    <property type="entry name" value="REVERSE TRANSCRIPTASE-LIKE PROTEIN WITH RNA-DIRECTED DNA POLYMERASE DOMAIN"/>
    <property type="match status" value="1"/>
</dbReference>
<evidence type="ECO:0000313" key="2">
    <source>
        <dbReference type="EMBL" id="GMR44948.1"/>
    </source>
</evidence>
<organism evidence="2 3">
    <name type="scientific">Pristionchus mayeri</name>
    <dbReference type="NCBI Taxonomy" id="1317129"/>
    <lineage>
        <taxon>Eukaryota</taxon>
        <taxon>Metazoa</taxon>
        <taxon>Ecdysozoa</taxon>
        <taxon>Nematoda</taxon>
        <taxon>Chromadorea</taxon>
        <taxon>Rhabditida</taxon>
        <taxon>Rhabditina</taxon>
        <taxon>Diplogasteromorpha</taxon>
        <taxon>Diplogasteroidea</taxon>
        <taxon>Neodiplogasteridae</taxon>
        <taxon>Pristionchus</taxon>
    </lineage>
</organism>
<evidence type="ECO:0000313" key="3">
    <source>
        <dbReference type="Proteomes" id="UP001328107"/>
    </source>
</evidence>
<reference evidence="3" key="1">
    <citation type="submission" date="2022-10" db="EMBL/GenBank/DDBJ databases">
        <title>Genome assembly of Pristionchus species.</title>
        <authorList>
            <person name="Yoshida K."/>
            <person name="Sommer R.J."/>
        </authorList>
    </citation>
    <scope>NUCLEOTIDE SEQUENCE [LARGE SCALE GENOMIC DNA]</scope>
    <source>
        <strain evidence="3">RS5460</strain>
    </source>
</reference>
<keyword evidence="3" id="KW-1185">Reference proteome</keyword>
<accession>A0AAN5CIE5</accession>
<dbReference type="Proteomes" id="UP001328107">
    <property type="component" value="Unassembled WGS sequence"/>
</dbReference>
<protein>
    <submittedName>
        <fullName evidence="2">Uncharacterized protein</fullName>
    </submittedName>
</protein>
<gene>
    <name evidence="2" type="ORF">PMAYCL1PPCAC_15143</name>
</gene>
<dbReference type="AlphaFoldDB" id="A0AAN5CIE5"/>
<name>A0AAN5CIE5_9BILA</name>
<feature type="region of interest" description="Disordered" evidence="1">
    <location>
        <begin position="108"/>
        <end position="129"/>
    </location>
</feature>
<dbReference type="PANTHER" id="PTHR47027">
    <property type="entry name" value="REVERSE TRANSCRIPTASE DOMAIN-CONTAINING PROTEIN"/>
    <property type="match status" value="1"/>
</dbReference>
<sequence length="396" mass="45531">QTGCDKSPTRPSPPRTLPARVRCRSVHRGQGDPISEPSGHLSGPTDHPRTPRHDQDFRVCTLNGRTIASEASIATLEQSFEGIRYDVDLKEHRKRVLLKAAEEKRSLKKAKQSLHQGRTPMDAVLGRDGEPITNRSAMEHRIQEFYSDLFRSDTQVPRRKKTQLMKNEWCPGPAISLHGDPLEETDSYVYLGRELRCDGSLRTELLRRKRAAWAAFGSIREVTSQLQDAKLRASLFDSHVLPALCYAAETWPLTTTVLSFVQTTHRALERSLVGTSLHTMREANRSSEDIRRLSLLTDPVDYIRRAKHRWAGHVLRRDDDRWSTRVTQWFPPPDLTRPQGRPPARWRDSIEEYAKMPYSTGRSTRSSATRAPYRHWTTRARDREDWRTCDPRGTGR</sequence>